<proteinExistence type="predicted"/>
<feature type="zinc finger region" description="dksA C4-type" evidence="4">
    <location>
        <begin position="91"/>
        <end position="115"/>
    </location>
</feature>
<gene>
    <name evidence="6" type="ORF">A2388_00540</name>
</gene>
<keyword evidence="3" id="KW-0862">Zinc</keyword>
<name>A0A1G2Q4P3_9BACT</name>
<dbReference type="PANTHER" id="PTHR33823">
    <property type="entry name" value="RNA POLYMERASE-BINDING TRANSCRIPTION FACTOR DKSA-RELATED"/>
    <property type="match status" value="1"/>
</dbReference>
<dbReference type="InterPro" id="IPR000962">
    <property type="entry name" value="Znf_DskA_TraR"/>
</dbReference>
<comment type="caution">
    <text evidence="6">The sequence shown here is derived from an EMBL/GenBank/DDBJ whole genome shotgun (WGS) entry which is preliminary data.</text>
</comment>
<dbReference type="Proteomes" id="UP000177575">
    <property type="component" value="Unassembled WGS sequence"/>
</dbReference>
<dbReference type="PROSITE" id="PS51128">
    <property type="entry name" value="ZF_DKSA_2"/>
    <property type="match status" value="1"/>
</dbReference>
<dbReference type="EMBL" id="MHTC01000012">
    <property type="protein sequence ID" value="OHA55553.1"/>
    <property type="molecule type" value="Genomic_DNA"/>
</dbReference>
<evidence type="ECO:0000256" key="3">
    <source>
        <dbReference type="ARBA" id="ARBA00022833"/>
    </source>
</evidence>
<dbReference type="AlphaFoldDB" id="A0A1G2Q4P3"/>
<accession>A0A1G2Q4P3</accession>
<dbReference type="Gene3D" id="1.20.120.910">
    <property type="entry name" value="DksA, coiled-coil domain"/>
    <property type="match status" value="1"/>
</dbReference>
<evidence type="ECO:0000256" key="1">
    <source>
        <dbReference type="ARBA" id="ARBA00022723"/>
    </source>
</evidence>
<evidence type="ECO:0000259" key="5">
    <source>
        <dbReference type="Pfam" id="PF01258"/>
    </source>
</evidence>
<evidence type="ECO:0000256" key="2">
    <source>
        <dbReference type="ARBA" id="ARBA00022771"/>
    </source>
</evidence>
<protein>
    <recommendedName>
        <fullName evidence="5">Zinc finger DksA/TraR C4-type domain-containing protein</fullName>
    </recommendedName>
</protein>
<keyword evidence="2" id="KW-0863">Zinc-finger</keyword>
<evidence type="ECO:0000256" key="4">
    <source>
        <dbReference type="PROSITE-ProRule" id="PRU00510"/>
    </source>
</evidence>
<dbReference type="GO" id="GO:0008270">
    <property type="term" value="F:zinc ion binding"/>
    <property type="evidence" value="ECO:0007669"/>
    <property type="project" value="UniProtKB-KW"/>
</dbReference>
<feature type="domain" description="Zinc finger DksA/TraR C4-type" evidence="5">
    <location>
        <begin position="86"/>
        <end position="118"/>
    </location>
</feature>
<evidence type="ECO:0000313" key="6">
    <source>
        <dbReference type="EMBL" id="OHA55553.1"/>
    </source>
</evidence>
<dbReference type="SUPFAM" id="SSF57716">
    <property type="entry name" value="Glucocorticoid receptor-like (DNA-binding domain)"/>
    <property type="match status" value="1"/>
</dbReference>
<keyword evidence="1" id="KW-0479">Metal-binding</keyword>
<dbReference type="Pfam" id="PF01258">
    <property type="entry name" value="zf-dskA_traR"/>
    <property type="match status" value="1"/>
</dbReference>
<organism evidence="6 7">
    <name type="scientific">Candidatus Veblenbacteria bacterium RIFOXYB1_FULL_43_13</name>
    <dbReference type="NCBI Taxonomy" id="1802426"/>
    <lineage>
        <taxon>Bacteria</taxon>
        <taxon>Candidatus Vebleniibacteriota</taxon>
    </lineage>
</organism>
<sequence length="123" mass="13828">MDQDFIKEMGQALLDTKQKLEKDLKGLSRHDVRSKQGFDAEFPDYGDKEDENAAEVATFTDNLALEHTLEGTLEDVNAALSRIAKGTYGQCRYCGKEIDQRRLRARPESSSCVNCKKKKLGQA</sequence>
<evidence type="ECO:0000313" key="7">
    <source>
        <dbReference type="Proteomes" id="UP000177575"/>
    </source>
</evidence>
<reference evidence="6 7" key="1">
    <citation type="journal article" date="2016" name="Nat. Commun.">
        <title>Thousands of microbial genomes shed light on interconnected biogeochemical processes in an aquifer system.</title>
        <authorList>
            <person name="Anantharaman K."/>
            <person name="Brown C.T."/>
            <person name="Hug L.A."/>
            <person name="Sharon I."/>
            <person name="Castelle C.J."/>
            <person name="Probst A.J."/>
            <person name="Thomas B.C."/>
            <person name="Singh A."/>
            <person name="Wilkins M.J."/>
            <person name="Karaoz U."/>
            <person name="Brodie E.L."/>
            <person name="Williams K.H."/>
            <person name="Hubbard S.S."/>
            <person name="Banfield J.F."/>
        </authorList>
    </citation>
    <scope>NUCLEOTIDE SEQUENCE [LARGE SCALE GENOMIC DNA]</scope>
</reference>